<comment type="caution">
    <text evidence="9">The sequence shown here is derived from an EMBL/GenBank/DDBJ whole genome shotgun (WGS) entry which is preliminary data.</text>
</comment>
<keyword evidence="3" id="KW-1003">Cell membrane</keyword>
<reference evidence="10" key="1">
    <citation type="journal article" date="2019" name="Int. J. Syst. Evol. Microbiol.">
        <title>The Global Catalogue of Microorganisms (GCM) 10K type strain sequencing project: providing services to taxonomists for standard genome sequencing and annotation.</title>
        <authorList>
            <consortium name="The Broad Institute Genomics Platform"/>
            <consortium name="The Broad Institute Genome Sequencing Center for Infectious Disease"/>
            <person name="Wu L."/>
            <person name="Ma J."/>
        </authorList>
    </citation>
    <scope>NUCLEOTIDE SEQUENCE [LARGE SCALE GENOMIC DNA]</scope>
    <source>
        <strain evidence="10">CGMCC 4.7405</strain>
    </source>
</reference>
<dbReference type="Gene3D" id="1.20.1250.20">
    <property type="entry name" value="MFS general substrate transporter like domains"/>
    <property type="match status" value="1"/>
</dbReference>
<proteinExistence type="predicted"/>
<feature type="domain" description="Major facilitator superfamily (MFS) profile" evidence="8">
    <location>
        <begin position="14"/>
        <end position="404"/>
    </location>
</feature>
<feature type="transmembrane region" description="Helical" evidence="7">
    <location>
        <begin position="286"/>
        <end position="304"/>
    </location>
</feature>
<gene>
    <name evidence="9" type="ORF">ACFOWZ_06975</name>
</gene>
<name>A0ABV8BP29_9PSEU</name>
<feature type="transmembrane region" description="Helical" evidence="7">
    <location>
        <begin position="226"/>
        <end position="248"/>
    </location>
</feature>
<keyword evidence="4 7" id="KW-0812">Transmembrane</keyword>
<organism evidence="9 10">
    <name type="scientific">Lentzea rhizosphaerae</name>
    <dbReference type="NCBI Taxonomy" id="2041025"/>
    <lineage>
        <taxon>Bacteria</taxon>
        <taxon>Bacillati</taxon>
        <taxon>Actinomycetota</taxon>
        <taxon>Actinomycetes</taxon>
        <taxon>Pseudonocardiales</taxon>
        <taxon>Pseudonocardiaceae</taxon>
        <taxon>Lentzea</taxon>
    </lineage>
</organism>
<evidence type="ECO:0000256" key="2">
    <source>
        <dbReference type="ARBA" id="ARBA00022448"/>
    </source>
</evidence>
<comment type="subcellular location">
    <subcellularLocation>
        <location evidence="1">Cell membrane</location>
        <topology evidence="1">Multi-pass membrane protein</topology>
    </subcellularLocation>
</comment>
<feature type="transmembrane region" description="Helical" evidence="7">
    <location>
        <begin position="345"/>
        <end position="368"/>
    </location>
</feature>
<evidence type="ECO:0000256" key="3">
    <source>
        <dbReference type="ARBA" id="ARBA00022475"/>
    </source>
</evidence>
<evidence type="ECO:0000256" key="4">
    <source>
        <dbReference type="ARBA" id="ARBA00022692"/>
    </source>
</evidence>
<keyword evidence="2" id="KW-0813">Transport</keyword>
<evidence type="ECO:0000259" key="8">
    <source>
        <dbReference type="PROSITE" id="PS50850"/>
    </source>
</evidence>
<dbReference type="PANTHER" id="PTHR23513">
    <property type="entry name" value="INTEGRAL MEMBRANE EFFLUX PROTEIN-RELATED"/>
    <property type="match status" value="1"/>
</dbReference>
<feature type="transmembrane region" description="Helical" evidence="7">
    <location>
        <begin position="310"/>
        <end position="333"/>
    </location>
</feature>
<dbReference type="InterPro" id="IPR020846">
    <property type="entry name" value="MFS_dom"/>
</dbReference>
<dbReference type="CDD" id="cd06173">
    <property type="entry name" value="MFS_MefA_like"/>
    <property type="match status" value="1"/>
</dbReference>
<feature type="transmembrane region" description="Helical" evidence="7">
    <location>
        <begin position="80"/>
        <end position="106"/>
    </location>
</feature>
<dbReference type="PANTHER" id="PTHR23513:SF6">
    <property type="entry name" value="MAJOR FACILITATOR SUPERFAMILY ASSOCIATED DOMAIN-CONTAINING PROTEIN"/>
    <property type="match status" value="1"/>
</dbReference>
<feature type="transmembrane region" description="Helical" evidence="7">
    <location>
        <begin position="48"/>
        <end position="68"/>
    </location>
</feature>
<sequence length="409" mass="43298">MSVTETRPLRHNRDFRLLWAGAGISALGGTITSVTYPLLMIWYGGSPVQAGLVGFAALLPMLLLQLPAGVFVDRWDRRRVMIVCDAVSFVSIGSVAISLLFGTLWLPHLLVVAFLEGSAQIFYRLSERAAVRNVVRPEHLPAALSQNEARSRAAGLLGQPLGSALFALVRWAPFVFTAIGHLIALVTLLLIRKEFQTTRESGRRDVRAEIAEGVGWLLRQRFLRSAVLLVGCTNILFQILSLSLAVTIKNHGGSPAVIGVIGAASGVGGVLGAMSGSWFVRRLRPGVVIIVVFAVWAAFMPLIALTANPVLLGAVFAGMSFAGALINVMAGVYQVQVTPDEMQGRVGSVAGLLSSGANSFGALTAGFLLASLSVGSTVLGVSAVMALLAVTAWLTPVIRTTQYREGVST</sequence>
<evidence type="ECO:0000256" key="7">
    <source>
        <dbReference type="SAM" id="Phobius"/>
    </source>
</evidence>
<keyword evidence="5 7" id="KW-1133">Transmembrane helix</keyword>
<dbReference type="InterPro" id="IPR010290">
    <property type="entry name" value="TM_effector"/>
</dbReference>
<dbReference type="EMBL" id="JBHRZI010000010">
    <property type="protein sequence ID" value="MFC3891214.1"/>
    <property type="molecule type" value="Genomic_DNA"/>
</dbReference>
<feature type="transmembrane region" description="Helical" evidence="7">
    <location>
        <begin position="374"/>
        <end position="394"/>
    </location>
</feature>
<evidence type="ECO:0000313" key="9">
    <source>
        <dbReference type="EMBL" id="MFC3891214.1"/>
    </source>
</evidence>
<keyword evidence="6 7" id="KW-0472">Membrane</keyword>
<dbReference type="SUPFAM" id="SSF103473">
    <property type="entry name" value="MFS general substrate transporter"/>
    <property type="match status" value="1"/>
</dbReference>
<evidence type="ECO:0000256" key="6">
    <source>
        <dbReference type="ARBA" id="ARBA00023136"/>
    </source>
</evidence>
<evidence type="ECO:0000313" key="10">
    <source>
        <dbReference type="Proteomes" id="UP001595690"/>
    </source>
</evidence>
<dbReference type="PROSITE" id="PS50850">
    <property type="entry name" value="MFS"/>
    <property type="match status" value="1"/>
</dbReference>
<dbReference type="RefSeq" id="WP_382370331.1">
    <property type="nucleotide sequence ID" value="NZ_JBHRZI010000010.1"/>
</dbReference>
<feature type="transmembrane region" description="Helical" evidence="7">
    <location>
        <begin position="171"/>
        <end position="191"/>
    </location>
</feature>
<keyword evidence="10" id="KW-1185">Reference proteome</keyword>
<feature type="transmembrane region" description="Helical" evidence="7">
    <location>
        <begin position="254"/>
        <end position="274"/>
    </location>
</feature>
<accession>A0ABV8BP29</accession>
<protein>
    <submittedName>
        <fullName evidence="9">MFS transporter</fullName>
    </submittedName>
</protein>
<evidence type="ECO:0000256" key="1">
    <source>
        <dbReference type="ARBA" id="ARBA00004651"/>
    </source>
</evidence>
<evidence type="ECO:0000256" key="5">
    <source>
        <dbReference type="ARBA" id="ARBA00022989"/>
    </source>
</evidence>
<feature type="transmembrane region" description="Helical" evidence="7">
    <location>
        <begin position="17"/>
        <end position="42"/>
    </location>
</feature>
<dbReference type="Pfam" id="PF05977">
    <property type="entry name" value="MFS_3"/>
    <property type="match status" value="1"/>
</dbReference>
<dbReference type="InterPro" id="IPR036259">
    <property type="entry name" value="MFS_trans_sf"/>
</dbReference>
<dbReference type="Proteomes" id="UP001595690">
    <property type="component" value="Unassembled WGS sequence"/>
</dbReference>